<comment type="cofactor">
    <cofactor evidence="7">
        <name>Mn(2+)</name>
        <dbReference type="ChEBI" id="CHEBI:29035"/>
    </cofactor>
</comment>
<dbReference type="GO" id="GO:0016773">
    <property type="term" value="F:phosphotransferase activity, alcohol group as acceptor"/>
    <property type="evidence" value="ECO:0007669"/>
    <property type="project" value="TreeGrafter"/>
</dbReference>
<dbReference type="Proteomes" id="UP001195483">
    <property type="component" value="Unassembled WGS sequence"/>
</dbReference>
<dbReference type="GO" id="GO:0005794">
    <property type="term" value="C:Golgi apparatus"/>
    <property type="evidence" value="ECO:0007669"/>
    <property type="project" value="UniProtKB-SubCell"/>
</dbReference>
<keyword evidence="7" id="KW-0479">Metal-binding</keyword>
<comment type="subcellular location">
    <subcellularLocation>
        <location evidence="1">Golgi apparatus</location>
    </subcellularLocation>
</comment>
<dbReference type="Pfam" id="PF06702">
    <property type="entry name" value="Fam20C"/>
    <property type="match status" value="1"/>
</dbReference>
<evidence type="ECO:0000256" key="1">
    <source>
        <dbReference type="ARBA" id="ARBA00004555"/>
    </source>
</evidence>
<dbReference type="PANTHER" id="PTHR12450">
    <property type="entry name" value="DENTIN MATRIX PROTEIN 4 PROTEIN FAM20"/>
    <property type="match status" value="1"/>
</dbReference>
<name>A0AAE0T858_9BIVA</name>
<evidence type="ECO:0000313" key="9">
    <source>
        <dbReference type="EMBL" id="KAK3605622.1"/>
    </source>
</evidence>
<keyword evidence="7" id="KW-0464">Manganese</keyword>
<organism evidence="9 10">
    <name type="scientific">Potamilus streckersoni</name>
    <dbReference type="NCBI Taxonomy" id="2493646"/>
    <lineage>
        <taxon>Eukaryota</taxon>
        <taxon>Metazoa</taxon>
        <taxon>Spiralia</taxon>
        <taxon>Lophotrochozoa</taxon>
        <taxon>Mollusca</taxon>
        <taxon>Bivalvia</taxon>
        <taxon>Autobranchia</taxon>
        <taxon>Heteroconchia</taxon>
        <taxon>Palaeoheterodonta</taxon>
        <taxon>Unionida</taxon>
        <taxon>Unionoidea</taxon>
        <taxon>Unionidae</taxon>
        <taxon>Ambleminae</taxon>
        <taxon>Lampsilini</taxon>
        <taxon>Potamilus</taxon>
    </lineage>
</organism>
<evidence type="ECO:0000256" key="2">
    <source>
        <dbReference type="ARBA" id="ARBA00006557"/>
    </source>
</evidence>
<keyword evidence="5" id="KW-0325">Glycoprotein</keyword>
<sequence>MRFHPCKLFSCLRFVLLLGGLVLVWLLNSTWNWETILVAIKIGSNHFPSEGGHKYQMRQGININYHQIWEKCNQAINGESIFIPTTDVEEIIDALRSAKIVKADIYSPSTSSEYKWILILEGGQLVHFKPALINKTVKESGNCFSGCGHAEYEVAGFTLNSFASILPGNRTFCDRVREMEPYQTNPFSFRYILDMAAIDFLMLNYAGGKHTYIAIWNKNIYLDILLDYGLSFCDRKDPVLLAPIYQCCRIRKSLYRNLLKYSAILTEVFDGATKDDPLYPLLLLEDTIAMQQRLNTIIALVQICLKKYKKSEVFL</sequence>
<comment type="similarity">
    <text evidence="2">Belongs to the FAM20 family.</text>
</comment>
<evidence type="ECO:0000313" key="10">
    <source>
        <dbReference type="Proteomes" id="UP001195483"/>
    </source>
</evidence>
<reference evidence="9" key="2">
    <citation type="journal article" date="2021" name="Genome Biol. Evol.">
        <title>Developing a high-quality reference genome for a parasitic bivalve with doubly uniparental inheritance (Bivalvia: Unionida).</title>
        <authorList>
            <person name="Smith C.H."/>
        </authorList>
    </citation>
    <scope>NUCLEOTIDE SEQUENCE</scope>
    <source>
        <strain evidence="9">CHS0354</strain>
        <tissue evidence="9">Mantle</tissue>
    </source>
</reference>
<reference evidence="9" key="3">
    <citation type="submission" date="2023-05" db="EMBL/GenBank/DDBJ databases">
        <authorList>
            <person name="Smith C.H."/>
        </authorList>
    </citation>
    <scope>NUCLEOTIDE SEQUENCE</scope>
    <source>
        <strain evidence="9">CHS0354</strain>
        <tissue evidence="9">Mantle</tissue>
    </source>
</reference>
<keyword evidence="4" id="KW-1015">Disulfide bond</keyword>
<dbReference type="EMBL" id="JAEAOA010001643">
    <property type="protein sequence ID" value="KAK3605622.1"/>
    <property type="molecule type" value="Genomic_DNA"/>
</dbReference>
<feature type="binding site" evidence="7">
    <location>
        <position position="227"/>
    </location>
    <ligand>
        <name>Mn(2+)</name>
        <dbReference type="ChEBI" id="CHEBI:29035"/>
    </ligand>
</feature>
<evidence type="ECO:0000256" key="6">
    <source>
        <dbReference type="PIRSR" id="PIRSR624869-2"/>
    </source>
</evidence>
<evidence type="ECO:0000256" key="4">
    <source>
        <dbReference type="ARBA" id="ARBA00023157"/>
    </source>
</evidence>
<keyword evidence="3" id="KW-0333">Golgi apparatus</keyword>
<dbReference type="GO" id="GO:0046872">
    <property type="term" value="F:metal ion binding"/>
    <property type="evidence" value="ECO:0007669"/>
    <property type="project" value="UniProtKB-KW"/>
</dbReference>
<evidence type="ECO:0000259" key="8">
    <source>
        <dbReference type="Pfam" id="PF06702"/>
    </source>
</evidence>
<proteinExistence type="inferred from homology"/>
<dbReference type="PANTHER" id="PTHR12450:SF22">
    <property type="entry name" value="EXTRACELLULAR SERINE_THREONINE PROTEIN CG31145"/>
    <property type="match status" value="1"/>
</dbReference>
<keyword evidence="10" id="KW-1185">Reference proteome</keyword>
<protein>
    <recommendedName>
        <fullName evidence="8">FAM20 C-terminal domain-containing protein</fullName>
    </recommendedName>
</protein>
<keyword evidence="6" id="KW-0547">Nucleotide-binding</keyword>
<evidence type="ECO:0000256" key="3">
    <source>
        <dbReference type="ARBA" id="ARBA00023034"/>
    </source>
</evidence>
<comment type="caution">
    <text evidence="9">The sequence shown here is derived from an EMBL/GenBank/DDBJ whole genome shotgun (WGS) entry which is preliminary data.</text>
</comment>
<gene>
    <name evidence="9" type="ORF">CHS0354_027289</name>
</gene>
<reference evidence="9" key="1">
    <citation type="journal article" date="2021" name="Genome Biol. Evol.">
        <title>A High-Quality Reference Genome for a Parasitic Bivalve with Doubly Uniparental Inheritance (Bivalvia: Unionida).</title>
        <authorList>
            <person name="Smith C.H."/>
        </authorList>
    </citation>
    <scope>NUCLEOTIDE SEQUENCE</scope>
    <source>
        <strain evidence="9">CHS0354</strain>
    </source>
</reference>
<dbReference type="InterPro" id="IPR009581">
    <property type="entry name" value="FAM20_C"/>
</dbReference>
<feature type="binding site" evidence="6">
    <location>
        <position position="227"/>
    </location>
    <ligand>
        <name>ATP</name>
        <dbReference type="ChEBI" id="CHEBI:30616"/>
    </ligand>
</feature>
<accession>A0AAE0T858</accession>
<evidence type="ECO:0000256" key="5">
    <source>
        <dbReference type="ARBA" id="ARBA00023180"/>
    </source>
</evidence>
<dbReference type="GO" id="GO:0005524">
    <property type="term" value="F:ATP binding"/>
    <property type="evidence" value="ECO:0007669"/>
    <property type="project" value="UniProtKB-KW"/>
</dbReference>
<evidence type="ECO:0000256" key="7">
    <source>
        <dbReference type="PIRSR" id="PIRSR624869-3"/>
    </source>
</evidence>
<feature type="domain" description="FAM20 C-terminal" evidence="8">
    <location>
        <begin position="169"/>
        <end position="313"/>
    </location>
</feature>
<dbReference type="AlphaFoldDB" id="A0AAE0T858"/>
<dbReference type="InterPro" id="IPR024869">
    <property type="entry name" value="FAM20"/>
</dbReference>
<keyword evidence="6" id="KW-0067">ATP-binding</keyword>